<evidence type="ECO:0000313" key="3">
    <source>
        <dbReference type="Proteomes" id="UP000838412"/>
    </source>
</evidence>
<evidence type="ECO:0000313" key="2">
    <source>
        <dbReference type="EMBL" id="CAH1239289.1"/>
    </source>
</evidence>
<dbReference type="EMBL" id="OV696696">
    <property type="protein sequence ID" value="CAH1239289.1"/>
    <property type="molecule type" value="Genomic_DNA"/>
</dbReference>
<protein>
    <submittedName>
        <fullName evidence="2">Hypp5793 protein</fullName>
    </submittedName>
</protein>
<name>A0A8J9VG70_BRALA</name>
<organism evidence="2 3">
    <name type="scientific">Branchiostoma lanceolatum</name>
    <name type="common">Common lancelet</name>
    <name type="synonym">Amphioxus lanceolatum</name>
    <dbReference type="NCBI Taxonomy" id="7740"/>
    <lineage>
        <taxon>Eukaryota</taxon>
        <taxon>Metazoa</taxon>
        <taxon>Chordata</taxon>
        <taxon>Cephalochordata</taxon>
        <taxon>Leptocardii</taxon>
        <taxon>Amphioxiformes</taxon>
        <taxon>Branchiostomatidae</taxon>
        <taxon>Branchiostoma</taxon>
    </lineage>
</organism>
<proteinExistence type="predicted"/>
<sequence length="201" mass="21564">MDHLAFLLLLCGALAVPGRGLAARGQCTYFKRGGTLWLKNYVCCNNCDENDGEPACGETTYIAADTADDKIRRSNAYCGPCGEDLGGARETGSAFGCGGCEGQARVKEGCDRRYVYAAASFCWLHSKCFELRCQREAQAAVQGTGSADEPYCGDTRCDPTEDAAGCPFDCCPLRNPEECRHPHHCSKCPPVCCAEPGCCLD</sequence>
<feature type="signal peptide" evidence="1">
    <location>
        <begin position="1"/>
        <end position="22"/>
    </location>
</feature>
<accession>A0A8J9VG70</accession>
<dbReference type="Proteomes" id="UP000838412">
    <property type="component" value="Chromosome 11"/>
</dbReference>
<feature type="chain" id="PRO_5035473741" evidence="1">
    <location>
        <begin position="23"/>
        <end position="201"/>
    </location>
</feature>
<dbReference type="AlphaFoldDB" id="A0A8J9VG70"/>
<reference evidence="2" key="1">
    <citation type="submission" date="2022-01" db="EMBL/GenBank/DDBJ databases">
        <authorList>
            <person name="Braso-Vives M."/>
        </authorList>
    </citation>
    <scope>NUCLEOTIDE SEQUENCE</scope>
</reference>
<gene>
    <name evidence="2" type="primary">Hypp5793</name>
    <name evidence="2" type="ORF">BLAG_LOCUS3637</name>
</gene>
<dbReference type="OrthoDB" id="10038992at2759"/>
<evidence type="ECO:0000256" key="1">
    <source>
        <dbReference type="SAM" id="SignalP"/>
    </source>
</evidence>
<keyword evidence="3" id="KW-1185">Reference proteome</keyword>
<keyword evidence="1" id="KW-0732">Signal</keyword>